<feature type="signal peptide" evidence="1">
    <location>
        <begin position="1"/>
        <end position="22"/>
    </location>
</feature>
<gene>
    <name evidence="2" type="ORF">C1704_15330</name>
</gene>
<dbReference type="Gene3D" id="3.10.450.50">
    <property type="match status" value="1"/>
</dbReference>
<evidence type="ECO:0000313" key="2">
    <source>
        <dbReference type="EMBL" id="PPE65311.1"/>
    </source>
</evidence>
<dbReference type="OrthoDB" id="8905050at2"/>
<name>A0A2S5SRE9_9BURK</name>
<keyword evidence="3" id="KW-1185">Reference proteome</keyword>
<evidence type="ECO:0008006" key="4">
    <source>
        <dbReference type="Google" id="ProtNLM"/>
    </source>
</evidence>
<dbReference type="SUPFAM" id="SSF54427">
    <property type="entry name" value="NTF2-like"/>
    <property type="match status" value="1"/>
</dbReference>
<accession>A0A2S5SRE9</accession>
<dbReference type="AlphaFoldDB" id="A0A2S5SRE9"/>
<keyword evidence="1" id="KW-0732">Signal</keyword>
<sequence length="148" mass="16331">MPRRRILLTTLALAPFSPFFLAACSRPDPERQIHAALGEMEAAIKARNNGDFMSHVADDFQRPGQGLDRAGLRQLFTGLVLRYPTIVLVVTVNEVRVTGTTATARLTVLATGGQGVLPETGQAWEVNTDWRLEGSQWKLFAADWRGQL</sequence>
<dbReference type="EMBL" id="PSNX01000015">
    <property type="protein sequence ID" value="PPE65311.1"/>
    <property type="molecule type" value="Genomic_DNA"/>
</dbReference>
<dbReference type="InterPro" id="IPR032710">
    <property type="entry name" value="NTF2-like_dom_sf"/>
</dbReference>
<proteinExistence type="predicted"/>
<feature type="chain" id="PRO_5015664278" description="Nuclear transport factor 2 family protein" evidence="1">
    <location>
        <begin position="23"/>
        <end position="148"/>
    </location>
</feature>
<evidence type="ECO:0000313" key="3">
    <source>
        <dbReference type="Proteomes" id="UP000238605"/>
    </source>
</evidence>
<dbReference type="PROSITE" id="PS51257">
    <property type="entry name" value="PROKAR_LIPOPROTEIN"/>
    <property type="match status" value="1"/>
</dbReference>
<evidence type="ECO:0000256" key="1">
    <source>
        <dbReference type="SAM" id="SignalP"/>
    </source>
</evidence>
<dbReference type="Proteomes" id="UP000238605">
    <property type="component" value="Unassembled WGS sequence"/>
</dbReference>
<organism evidence="2 3">
    <name type="scientific">Caldimonas caldifontis</name>
    <dbReference type="NCBI Taxonomy" id="1452508"/>
    <lineage>
        <taxon>Bacteria</taxon>
        <taxon>Pseudomonadati</taxon>
        <taxon>Pseudomonadota</taxon>
        <taxon>Betaproteobacteria</taxon>
        <taxon>Burkholderiales</taxon>
        <taxon>Sphaerotilaceae</taxon>
        <taxon>Caldimonas</taxon>
    </lineage>
</organism>
<protein>
    <recommendedName>
        <fullName evidence="4">Nuclear transport factor 2 family protein</fullName>
    </recommendedName>
</protein>
<dbReference type="RefSeq" id="WP_104303613.1">
    <property type="nucleotide sequence ID" value="NZ_PSNX01000015.1"/>
</dbReference>
<comment type="caution">
    <text evidence="2">The sequence shown here is derived from an EMBL/GenBank/DDBJ whole genome shotgun (WGS) entry which is preliminary data.</text>
</comment>
<reference evidence="2 3" key="1">
    <citation type="submission" date="2018-02" db="EMBL/GenBank/DDBJ databases">
        <title>Reclassifiation of [Polyangium] brachysporum DSM 7029 as Guopingzhaonella breviflexa gen. nov., sp. nov., a member of the family Comamonadaceae.</title>
        <authorList>
            <person name="Tang B."/>
        </authorList>
    </citation>
    <scope>NUCLEOTIDE SEQUENCE [LARGE SCALE GENOMIC DNA]</scope>
    <source>
        <strain evidence="2 3">BCRC 80649</strain>
    </source>
</reference>